<dbReference type="SUPFAM" id="SSF52413">
    <property type="entry name" value="UDP-glucose/GDP-mannose dehydrogenase C-terminal domain"/>
    <property type="match status" value="1"/>
</dbReference>
<name>A0A7J4CYN9_9ARCH</name>
<dbReference type="Pfam" id="PF00984">
    <property type="entry name" value="UDPG_MGDP_dh"/>
    <property type="match status" value="1"/>
</dbReference>
<evidence type="ECO:0000259" key="9">
    <source>
        <dbReference type="SMART" id="SM00984"/>
    </source>
</evidence>
<dbReference type="Gene3D" id="3.40.50.720">
    <property type="entry name" value="NAD(P)-binding Rossmann-like Domain"/>
    <property type="match status" value="2"/>
</dbReference>
<dbReference type="EMBL" id="DTTC01000040">
    <property type="protein sequence ID" value="HIA97724.1"/>
    <property type="molecule type" value="Genomic_DNA"/>
</dbReference>
<evidence type="ECO:0000256" key="7">
    <source>
        <dbReference type="PIRNR" id="PIRNR000124"/>
    </source>
</evidence>
<dbReference type="EC" id="1.1.1.336" evidence="1"/>
<evidence type="ECO:0000256" key="2">
    <source>
        <dbReference type="ARBA" id="ARBA00016796"/>
    </source>
</evidence>
<comment type="similarity">
    <text evidence="7">Belongs to the UDP-glucose/GDP-mannose dehydrogenase family.</text>
</comment>
<dbReference type="GO" id="GO:0000271">
    <property type="term" value="P:polysaccharide biosynthetic process"/>
    <property type="evidence" value="ECO:0007669"/>
    <property type="project" value="InterPro"/>
</dbReference>
<keyword evidence="8" id="KW-1133">Transmembrane helix</keyword>
<dbReference type="GO" id="GO:0089714">
    <property type="term" value="F:UDP-N-acetyl-D-mannosamine dehydrogenase activity"/>
    <property type="evidence" value="ECO:0007669"/>
    <property type="project" value="UniProtKB-EC"/>
</dbReference>
<keyword evidence="4" id="KW-0520">NAD</keyword>
<organism evidence="10 11">
    <name type="scientific">Marine Group III euryarchaeote</name>
    <dbReference type="NCBI Taxonomy" id="2173149"/>
    <lineage>
        <taxon>Archaea</taxon>
        <taxon>Methanobacteriati</taxon>
        <taxon>Thermoplasmatota</taxon>
        <taxon>Thermoplasmata</taxon>
        <taxon>Candidatus Thermoprofundales</taxon>
    </lineage>
</organism>
<dbReference type="InterPro" id="IPR036220">
    <property type="entry name" value="UDP-Glc/GDP-Man_DH_C_sf"/>
</dbReference>
<evidence type="ECO:0000313" key="11">
    <source>
        <dbReference type="Proteomes" id="UP000589132"/>
    </source>
</evidence>
<dbReference type="AlphaFoldDB" id="A0A7J4CYN9"/>
<protein>
    <recommendedName>
        <fullName evidence="2">UDP-N-acetyl-D-mannosamine dehydrogenase</fullName>
        <ecNumber evidence="1">1.1.1.336</ecNumber>
    </recommendedName>
    <alternativeName>
        <fullName evidence="5">UDP-ManNAc 6-dehydrogenase</fullName>
    </alternativeName>
</protein>
<dbReference type="InterPro" id="IPR014026">
    <property type="entry name" value="UDP-Glc/GDP-Man_DH_dimer"/>
</dbReference>
<dbReference type="PIRSF" id="PIRSF500136">
    <property type="entry name" value="UDP_ManNAc_DH"/>
    <property type="match status" value="1"/>
</dbReference>
<dbReference type="InterPro" id="IPR001732">
    <property type="entry name" value="UDP-Glc/GDP-Man_DH_N"/>
</dbReference>
<evidence type="ECO:0000256" key="4">
    <source>
        <dbReference type="ARBA" id="ARBA00023027"/>
    </source>
</evidence>
<keyword evidence="3" id="KW-0560">Oxidoreductase</keyword>
<evidence type="ECO:0000256" key="1">
    <source>
        <dbReference type="ARBA" id="ARBA00012935"/>
    </source>
</evidence>
<reference evidence="11" key="1">
    <citation type="journal article" date="2019" name="bioRxiv">
        <title>Genome diversification in globally distributed novel marine Proteobacteria is linked to environmental adaptation.</title>
        <authorList>
            <person name="Zhou Z."/>
            <person name="Tran P.Q."/>
            <person name="Kieft K."/>
            <person name="Anantharaman K."/>
        </authorList>
    </citation>
    <scope>NUCLEOTIDE SEQUENCE [LARGE SCALE GENOMIC DNA]</scope>
</reference>
<dbReference type="PANTHER" id="PTHR43491:SF1">
    <property type="entry name" value="UDP-N-ACETYL-D-MANNOSAMINE DEHYDROGENASE"/>
    <property type="match status" value="1"/>
</dbReference>
<comment type="catalytic activity">
    <reaction evidence="6">
        <text>UDP-N-acetyl-alpha-D-mannosamine + 2 NAD(+) + H2O = UDP-N-acetyl-alpha-D-mannosaminouronate + 2 NADH + 3 H(+)</text>
        <dbReference type="Rhea" id="RHEA:25780"/>
        <dbReference type="ChEBI" id="CHEBI:15377"/>
        <dbReference type="ChEBI" id="CHEBI:15378"/>
        <dbReference type="ChEBI" id="CHEBI:57540"/>
        <dbReference type="ChEBI" id="CHEBI:57945"/>
        <dbReference type="ChEBI" id="CHEBI:68623"/>
        <dbReference type="ChEBI" id="CHEBI:70731"/>
        <dbReference type="EC" id="1.1.1.336"/>
    </reaction>
</comment>
<sequence>MRSLTDKLEKKIKDKKAKIGIIGMGYVGIPLGLEFAGTGFSVTGFDNDSARVKDINAGKQVIKHIPAKSMKEFVKKNNGSSTNKFSETGNMDCLIICVPTPLDEHEQPDMSYIESASKEIGKNLRKGQLIVLESTTYPGTTREIVKPILEKSKLEAGEDFFLAYSPEREDPGNKEFSVSVIPKVMGGLTDDCLRLTSNLYKNIVSETVEVSSLEIAEATKLMENIFRAVNIAMVNELKLVLSRMGINIWEVIDAAKTKPFGFMPFYPGPGMGGHCIPIDPFYLSWKAKEYNTEAKFIELAGEINRKMTEHIAHRIGRALNDDKKSIRGSKILIVGVAYKKDIDDVRESPALRIIEVLKYKGAKINYHDPYVENVGSLKSLDLTKNTIEEQDAIVITTDHTSIDYSSLGKYAKLIVDTRNIMATVKNPKARVIRA</sequence>
<dbReference type="SUPFAM" id="SSF48179">
    <property type="entry name" value="6-phosphogluconate dehydrogenase C-terminal domain-like"/>
    <property type="match status" value="1"/>
</dbReference>
<feature type="transmembrane region" description="Helical" evidence="8">
    <location>
        <begin position="21"/>
        <end position="42"/>
    </location>
</feature>
<gene>
    <name evidence="10" type="ORF">EYO15_00875</name>
</gene>
<dbReference type="SUPFAM" id="SSF51735">
    <property type="entry name" value="NAD(P)-binding Rossmann-fold domains"/>
    <property type="match status" value="1"/>
</dbReference>
<evidence type="ECO:0000256" key="8">
    <source>
        <dbReference type="SAM" id="Phobius"/>
    </source>
</evidence>
<dbReference type="PANTHER" id="PTHR43491">
    <property type="entry name" value="UDP-N-ACETYL-D-MANNOSAMINE DEHYDROGENASE"/>
    <property type="match status" value="1"/>
</dbReference>
<dbReference type="GO" id="GO:0051287">
    <property type="term" value="F:NAD binding"/>
    <property type="evidence" value="ECO:0007669"/>
    <property type="project" value="InterPro"/>
</dbReference>
<evidence type="ECO:0000313" key="10">
    <source>
        <dbReference type="EMBL" id="HIA97724.1"/>
    </source>
</evidence>
<dbReference type="InterPro" id="IPR008927">
    <property type="entry name" value="6-PGluconate_DH-like_C_sf"/>
</dbReference>
<accession>A0A7J4CYN9</accession>
<proteinExistence type="inferred from homology"/>
<dbReference type="Pfam" id="PF03720">
    <property type="entry name" value="UDPG_MGDP_dh_C"/>
    <property type="match status" value="1"/>
</dbReference>
<dbReference type="InterPro" id="IPR017476">
    <property type="entry name" value="UDP-Glc/GDP-Man"/>
</dbReference>
<evidence type="ECO:0000256" key="6">
    <source>
        <dbReference type="ARBA" id="ARBA00049130"/>
    </source>
</evidence>
<comment type="caution">
    <text evidence="10">The sequence shown here is derived from an EMBL/GenBank/DDBJ whole genome shotgun (WGS) entry which is preliminary data.</text>
</comment>
<dbReference type="GO" id="GO:0016628">
    <property type="term" value="F:oxidoreductase activity, acting on the CH-CH group of donors, NAD or NADP as acceptor"/>
    <property type="evidence" value="ECO:0007669"/>
    <property type="project" value="InterPro"/>
</dbReference>
<keyword evidence="8" id="KW-0472">Membrane</keyword>
<dbReference type="InterPro" id="IPR028359">
    <property type="entry name" value="UDP_ManNAc/GlcNAc_DH"/>
</dbReference>
<dbReference type="InterPro" id="IPR036291">
    <property type="entry name" value="NAD(P)-bd_dom_sf"/>
</dbReference>
<dbReference type="PIRSF" id="PIRSF000124">
    <property type="entry name" value="UDPglc_GDPman_dh"/>
    <property type="match status" value="1"/>
</dbReference>
<dbReference type="SMART" id="SM00984">
    <property type="entry name" value="UDPG_MGDP_dh_C"/>
    <property type="match status" value="1"/>
</dbReference>
<dbReference type="NCBIfam" id="TIGR03026">
    <property type="entry name" value="NDP-sugDHase"/>
    <property type="match status" value="1"/>
</dbReference>
<evidence type="ECO:0000256" key="5">
    <source>
        <dbReference type="ARBA" id="ARBA00030172"/>
    </source>
</evidence>
<keyword evidence="8" id="KW-0812">Transmembrane</keyword>
<dbReference type="InterPro" id="IPR014027">
    <property type="entry name" value="UDP-Glc/GDP-Man_DH_C"/>
</dbReference>
<dbReference type="Pfam" id="PF03721">
    <property type="entry name" value="UDPG_MGDP_dh_N"/>
    <property type="match status" value="1"/>
</dbReference>
<evidence type="ECO:0000256" key="3">
    <source>
        <dbReference type="ARBA" id="ARBA00023002"/>
    </source>
</evidence>
<dbReference type="Proteomes" id="UP000589132">
    <property type="component" value="Unassembled WGS sequence"/>
</dbReference>
<feature type="domain" description="UDP-glucose/GDP-mannose dehydrogenase C-terminal" evidence="9">
    <location>
        <begin position="332"/>
        <end position="423"/>
    </location>
</feature>